<evidence type="ECO:0000313" key="3">
    <source>
        <dbReference type="Proteomes" id="UP000828390"/>
    </source>
</evidence>
<dbReference type="AlphaFoldDB" id="A0A9D4BTM0"/>
<reference evidence="2" key="1">
    <citation type="journal article" date="2019" name="bioRxiv">
        <title>The Genome of the Zebra Mussel, Dreissena polymorpha: A Resource for Invasive Species Research.</title>
        <authorList>
            <person name="McCartney M.A."/>
            <person name="Auch B."/>
            <person name="Kono T."/>
            <person name="Mallez S."/>
            <person name="Zhang Y."/>
            <person name="Obille A."/>
            <person name="Becker A."/>
            <person name="Abrahante J.E."/>
            <person name="Garbe J."/>
            <person name="Badalamenti J.P."/>
            <person name="Herman A."/>
            <person name="Mangelson H."/>
            <person name="Liachko I."/>
            <person name="Sullivan S."/>
            <person name="Sone E.D."/>
            <person name="Koren S."/>
            <person name="Silverstein K.A.T."/>
            <person name="Beckman K.B."/>
            <person name="Gohl D.M."/>
        </authorList>
    </citation>
    <scope>NUCLEOTIDE SEQUENCE</scope>
    <source>
        <strain evidence="2">Duluth1</strain>
        <tissue evidence="2">Whole animal</tissue>
    </source>
</reference>
<feature type="region of interest" description="Disordered" evidence="1">
    <location>
        <begin position="1"/>
        <end position="24"/>
    </location>
</feature>
<evidence type="ECO:0000313" key="2">
    <source>
        <dbReference type="EMBL" id="KAH3708199.1"/>
    </source>
</evidence>
<reference evidence="2" key="2">
    <citation type="submission" date="2020-11" db="EMBL/GenBank/DDBJ databases">
        <authorList>
            <person name="McCartney M.A."/>
            <person name="Auch B."/>
            <person name="Kono T."/>
            <person name="Mallez S."/>
            <person name="Becker A."/>
            <person name="Gohl D.M."/>
            <person name="Silverstein K.A.T."/>
            <person name="Koren S."/>
            <person name="Bechman K.B."/>
            <person name="Herman A."/>
            <person name="Abrahante J.E."/>
            <person name="Garbe J."/>
        </authorList>
    </citation>
    <scope>NUCLEOTIDE SEQUENCE</scope>
    <source>
        <strain evidence="2">Duluth1</strain>
        <tissue evidence="2">Whole animal</tissue>
    </source>
</reference>
<proteinExistence type="predicted"/>
<accession>A0A9D4BTM0</accession>
<comment type="caution">
    <text evidence="2">The sequence shown here is derived from an EMBL/GenBank/DDBJ whole genome shotgun (WGS) entry which is preliminary data.</text>
</comment>
<sequence length="77" mass="8790">MAIRLPHNKESKVTPTEPHDKLPVKRSLIPSDASEEIDLMNNALNQKLRKQSDQTPTETCERRDKLLVQRSLILSDA</sequence>
<evidence type="ECO:0000256" key="1">
    <source>
        <dbReference type="SAM" id="MobiDB-lite"/>
    </source>
</evidence>
<dbReference type="Proteomes" id="UP000828390">
    <property type="component" value="Unassembled WGS sequence"/>
</dbReference>
<dbReference type="EMBL" id="JAIWYP010000014">
    <property type="protein sequence ID" value="KAH3708199.1"/>
    <property type="molecule type" value="Genomic_DNA"/>
</dbReference>
<keyword evidence="3" id="KW-1185">Reference proteome</keyword>
<organism evidence="2 3">
    <name type="scientific">Dreissena polymorpha</name>
    <name type="common">Zebra mussel</name>
    <name type="synonym">Mytilus polymorpha</name>
    <dbReference type="NCBI Taxonomy" id="45954"/>
    <lineage>
        <taxon>Eukaryota</taxon>
        <taxon>Metazoa</taxon>
        <taxon>Spiralia</taxon>
        <taxon>Lophotrochozoa</taxon>
        <taxon>Mollusca</taxon>
        <taxon>Bivalvia</taxon>
        <taxon>Autobranchia</taxon>
        <taxon>Heteroconchia</taxon>
        <taxon>Euheterodonta</taxon>
        <taxon>Imparidentia</taxon>
        <taxon>Neoheterodontei</taxon>
        <taxon>Myida</taxon>
        <taxon>Dreissenoidea</taxon>
        <taxon>Dreissenidae</taxon>
        <taxon>Dreissena</taxon>
    </lineage>
</organism>
<name>A0A9D4BTM0_DREPO</name>
<feature type="compositionally biased region" description="Basic and acidic residues" evidence="1">
    <location>
        <begin position="7"/>
        <end position="23"/>
    </location>
</feature>
<gene>
    <name evidence="2" type="ORF">DPMN_067640</name>
</gene>
<protein>
    <submittedName>
        <fullName evidence="2">Uncharacterized protein</fullName>
    </submittedName>
</protein>